<reference evidence="2 3" key="1">
    <citation type="submission" date="2022-12" db="EMBL/GenBank/DDBJ databases">
        <title>Genomic features and morphological characterization of a novel Knufia sp. strain isolated from spacecraft assembly facility.</title>
        <authorList>
            <person name="Teixeira M."/>
            <person name="Chander A.M."/>
            <person name="Stajich J.E."/>
            <person name="Venkateswaran K."/>
        </authorList>
    </citation>
    <scope>NUCLEOTIDE SEQUENCE [LARGE SCALE GENOMIC DNA]</scope>
    <source>
        <strain evidence="2 3">FJI-L2-BK-P2</strain>
    </source>
</reference>
<dbReference type="Pfam" id="PF00583">
    <property type="entry name" value="Acetyltransf_1"/>
    <property type="match status" value="1"/>
</dbReference>
<dbReference type="PANTHER" id="PTHR42791">
    <property type="entry name" value="GNAT FAMILY ACETYLTRANSFERASE"/>
    <property type="match status" value="1"/>
</dbReference>
<evidence type="ECO:0000313" key="2">
    <source>
        <dbReference type="EMBL" id="KAK5953321.1"/>
    </source>
</evidence>
<feature type="domain" description="N-acetyltransferase" evidence="1">
    <location>
        <begin position="157"/>
        <end position="233"/>
    </location>
</feature>
<comment type="caution">
    <text evidence="2">The sequence shown here is derived from an EMBL/GenBank/DDBJ whole genome shotgun (WGS) entry which is preliminary data.</text>
</comment>
<dbReference type="PANTHER" id="PTHR42791:SF16">
    <property type="entry name" value="N-ACETYLTRANSFERASE DOMAIN-CONTAINING PROTEIN"/>
    <property type="match status" value="1"/>
</dbReference>
<keyword evidence="3" id="KW-1185">Reference proteome</keyword>
<organism evidence="2 3">
    <name type="scientific">Knufia fluminis</name>
    <dbReference type="NCBI Taxonomy" id="191047"/>
    <lineage>
        <taxon>Eukaryota</taxon>
        <taxon>Fungi</taxon>
        <taxon>Dikarya</taxon>
        <taxon>Ascomycota</taxon>
        <taxon>Pezizomycotina</taxon>
        <taxon>Eurotiomycetes</taxon>
        <taxon>Chaetothyriomycetidae</taxon>
        <taxon>Chaetothyriales</taxon>
        <taxon>Trichomeriaceae</taxon>
        <taxon>Knufia</taxon>
    </lineage>
</organism>
<sequence>MSLRVATYADLTRISEILAAAFYDEELNDYFFPYRRQYPADYLSVWKQVVLEKWWDYNSIWLVNCEHAGGDSGQVLGVAQWSRAGSNSECLWGVRQWDPRRFIASILSTFHAFHRLIFGNRAIAKVSSSDPFPMRKWSFGPTVWPFISRHFTEPAYRRNHWELCLLGVAPGQQGRGVGTELVAWGIQRAKNEGLPAVVVGAAGTEKFYQKQGFEIYAGSCPEEDLVIEKKTTDGHGMQKKVIVNPLKQRGIRGGGIFWTVFDKDEKPVPYKLVG</sequence>
<dbReference type="EMBL" id="JAKLMC020000012">
    <property type="protein sequence ID" value="KAK5953321.1"/>
    <property type="molecule type" value="Genomic_DNA"/>
</dbReference>
<dbReference type="InterPro" id="IPR016181">
    <property type="entry name" value="Acyl_CoA_acyltransferase"/>
</dbReference>
<name>A0AAN8F8K9_9EURO</name>
<protein>
    <recommendedName>
        <fullName evidence="1">N-acetyltransferase domain-containing protein</fullName>
    </recommendedName>
</protein>
<dbReference type="CDD" id="cd04301">
    <property type="entry name" value="NAT_SF"/>
    <property type="match status" value="1"/>
</dbReference>
<dbReference type="Gene3D" id="3.40.630.30">
    <property type="match status" value="1"/>
</dbReference>
<evidence type="ECO:0000313" key="3">
    <source>
        <dbReference type="Proteomes" id="UP001316803"/>
    </source>
</evidence>
<dbReference type="GO" id="GO:0016747">
    <property type="term" value="F:acyltransferase activity, transferring groups other than amino-acyl groups"/>
    <property type="evidence" value="ECO:0007669"/>
    <property type="project" value="InterPro"/>
</dbReference>
<dbReference type="AlphaFoldDB" id="A0AAN8F8K9"/>
<dbReference type="SUPFAM" id="SSF55729">
    <property type="entry name" value="Acyl-CoA N-acyltransferases (Nat)"/>
    <property type="match status" value="1"/>
</dbReference>
<accession>A0AAN8F8K9</accession>
<dbReference type="Proteomes" id="UP001316803">
    <property type="component" value="Unassembled WGS sequence"/>
</dbReference>
<dbReference type="InterPro" id="IPR000182">
    <property type="entry name" value="GNAT_dom"/>
</dbReference>
<gene>
    <name evidence="2" type="ORF">OHC33_005889</name>
</gene>
<dbReference type="PROSITE" id="PS51186">
    <property type="entry name" value="GNAT"/>
    <property type="match status" value="1"/>
</dbReference>
<evidence type="ECO:0000259" key="1">
    <source>
        <dbReference type="PROSITE" id="PS51186"/>
    </source>
</evidence>
<dbReference type="InterPro" id="IPR052523">
    <property type="entry name" value="Trichothecene_AcTrans"/>
</dbReference>
<proteinExistence type="predicted"/>